<proteinExistence type="predicted"/>
<dbReference type="InterPro" id="IPR041664">
    <property type="entry name" value="AAA_16"/>
</dbReference>
<dbReference type="Gene3D" id="1.25.40.10">
    <property type="entry name" value="Tetratricopeptide repeat domain"/>
    <property type="match status" value="1"/>
</dbReference>
<dbReference type="InterPro" id="IPR016032">
    <property type="entry name" value="Sig_transdc_resp-reg_C-effctor"/>
</dbReference>
<dbReference type="InterPro" id="IPR036388">
    <property type="entry name" value="WH-like_DNA-bd_sf"/>
</dbReference>
<dbReference type="Gene3D" id="3.40.50.300">
    <property type="entry name" value="P-loop containing nucleotide triphosphate hydrolases"/>
    <property type="match status" value="1"/>
</dbReference>
<evidence type="ECO:0000256" key="2">
    <source>
        <dbReference type="ARBA" id="ARBA00022840"/>
    </source>
</evidence>
<name>A0ABS4TSI4_9PSEU</name>
<dbReference type="SMART" id="SM00421">
    <property type="entry name" value="HTH_LUXR"/>
    <property type="match status" value="1"/>
</dbReference>
<evidence type="ECO:0000259" key="3">
    <source>
        <dbReference type="PROSITE" id="PS50043"/>
    </source>
</evidence>
<keyword evidence="1" id="KW-0547">Nucleotide-binding</keyword>
<dbReference type="PANTHER" id="PTHR16305">
    <property type="entry name" value="TESTICULAR SOLUBLE ADENYLYL CYCLASE"/>
    <property type="match status" value="1"/>
</dbReference>
<comment type="caution">
    <text evidence="4">The sequence shown here is derived from an EMBL/GenBank/DDBJ whole genome shotgun (WGS) entry which is preliminary data.</text>
</comment>
<evidence type="ECO:0000313" key="4">
    <source>
        <dbReference type="EMBL" id="MBP2327375.1"/>
    </source>
</evidence>
<evidence type="ECO:0000256" key="1">
    <source>
        <dbReference type="ARBA" id="ARBA00022741"/>
    </source>
</evidence>
<dbReference type="RefSeq" id="WP_209644333.1">
    <property type="nucleotide sequence ID" value="NZ_JAGINW010000001.1"/>
</dbReference>
<dbReference type="Gene3D" id="1.10.10.10">
    <property type="entry name" value="Winged helix-like DNA-binding domain superfamily/Winged helix DNA-binding domain"/>
    <property type="match status" value="1"/>
</dbReference>
<dbReference type="InterPro" id="IPR027417">
    <property type="entry name" value="P-loop_NTPase"/>
</dbReference>
<keyword evidence="5" id="KW-1185">Reference proteome</keyword>
<dbReference type="EMBL" id="JAGINW010000001">
    <property type="protein sequence ID" value="MBP2327375.1"/>
    <property type="molecule type" value="Genomic_DNA"/>
</dbReference>
<sequence length="939" mass="100222">MSDSGPPLSGAWLAGRSAELAELDGVLRRLGSGDPQVVEIYGEPGIGKTRLLDALSVMIGQKGATLAAGRATEYENGVPFAVFSEAFDAIPAVLETVPEVVDGIRSPGRSGLERHNLYRAVRRMLAGLAESPGLALVLDDLHWADEASLELVEHLLRDRPPGFLLIALAYRTDQVPAALPAALARTRAEVTRLALGPLRLADVHHVVPGLPARRRRLLFQASGGNPLYLKALEKVDENTVAALTDPARISADDMPHRLQALLATELHSLDPTQLLVAQATAVAGDPADLDLVVQVAACAEDHVYRALDELVQLGVIHAAGSRFSFRHPLLRAAAYQMAGPVWRIKSHQRAEEFLRSRGGPLTLRAHHAAHAARYGDSTAASTLAQAAVASIDSAPGTAAEWLRVALNALPDNEESAGRRVELLLLLARALGRSGRLENSREILHQVLDLPQAPRTLAVRYCAVTERLLGRLPESRALLEAELGRSPTMADAEVAALLVELAGSAILVQDNETCVSNASQAVTLGVKVGDRGHESAGRTLCALAALSSGDAQTAREELETVVRLVDSVSDTELREHLHLIPPLGWLELQLEQYDNVARHVRRGLDIAHGSGHSHALPYLYIVDSAVKYRTGLIDQATQANEEARELSTLMGSTETLAMARTLELRSLLWQRGPEAALPLADLLAGGERPKSTWWAEVGDMFIATIHLFAGQPENAGAHVMSCVGDPRELAGLTAARWCGILAVAKGQLGQFDDALDLAEHALNHASTLGLSFQDGLAQLAYARVLGRCGQLTTSVDRAYAAAQSFAAARAPMYRALAHEVAAHNLAAAGDLQQARADLGLAKSGYSACGATWLFAQARTSEIRFGARAQRTRRPVGTVGALSGRELEVAQLVAAGLTNREIATRLYLSPKTVEAHLARVFTKLGVKSRVGVAQQLAGRSG</sequence>
<dbReference type="Proteomes" id="UP001519332">
    <property type="component" value="Unassembled WGS sequence"/>
</dbReference>
<evidence type="ECO:0000313" key="5">
    <source>
        <dbReference type="Proteomes" id="UP001519332"/>
    </source>
</evidence>
<organism evidence="4 5">
    <name type="scientific">Kibdelosporangium banguiense</name>
    <dbReference type="NCBI Taxonomy" id="1365924"/>
    <lineage>
        <taxon>Bacteria</taxon>
        <taxon>Bacillati</taxon>
        <taxon>Actinomycetota</taxon>
        <taxon>Actinomycetes</taxon>
        <taxon>Pseudonocardiales</taxon>
        <taxon>Pseudonocardiaceae</taxon>
        <taxon>Kibdelosporangium</taxon>
    </lineage>
</organism>
<accession>A0ABS4TSI4</accession>
<dbReference type="SUPFAM" id="SSF48452">
    <property type="entry name" value="TPR-like"/>
    <property type="match status" value="1"/>
</dbReference>
<dbReference type="CDD" id="cd06170">
    <property type="entry name" value="LuxR_C_like"/>
    <property type="match status" value="1"/>
</dbReference>
<keyword evidence="2" id="KW-0067">ATP-binding</keyword>
<dbReference type="Pfam" id="PF00196">
    <property type="entry name" value="GerE"/>
    <property type="match status" value="1"/>
</dbReference>
<dbReference type="Pfam" id="PF13191">
    <property type="entry name" value="AAA_16"/>
    <property type="match status" value="1"/>
</dbReference>
<dbReference type="PROSITE" id="PS50043">
    <property type="entry name" value="HTH_LUXR_2"/>
    <property type="match status" value="1"/>
</dbReference>
<protein>
    <submittedName>
        <fullName evidence="4">DNA-binding NarL/FixJ family response regulator/RecA/RadA recombinase</fullName>
    </submittedName>
</protein>
<dbReference type="SUPFAM" id="SSF52540">
    <property type="entry name" value="P-loop containing nucleoside triphosphate hydrolases"/>
    <property type="match status" value="1"/>
</dbReference>
<dbReference type="InterPro" id="IPR011990">
    <property type="entry name" value="TPR-like_helical_dom_sf"/>
</dbReference>
<gene>
    <name evidence="4" type="ORF">JOF56_007760</name>
</gene>
<dbReference type="InterPro" id="IPR000792">
    <property type="entry name" value="Tscrpt_reg_LuxR_C"/>
</dbReference>
<dbReference type="PRINTS" id="PR00038">
    <property type="entry name" value="HTHLUXR"/>
</dbReference>
<dbReference type="GO" id="GO:0003677">
    <property type="term" value="F:DNA binding"/>
    <property type="evidence" value="ECO:0007669"/>
    <property type="project" value="UniProtKB-KW"/>
</dbReference>
<reference evidence="4 5" key="1">
    <citation type="submission" date="2021-03" db="EMBL/GenBank/DDBJ databases">
        <title>Sequencing the genomes of 1000 actinobacteria strains.</title>
        <authorList>
            <person name="Klenk H.-P."/>
        </authorList>
    </citation>
    <scope>NUCLEOTIDE SEQUENCE [LARGE SCALE GENOMIC DNA]</scope>
    <source>
        <strain evidence="4 5">DSM 46670</strain>
    </source>
</reference>
<dbReference type="PANTHER" id="PTHR16305:SF35">
    <property type="entry name" value="TRANSCRIPTIONAL ACTIVATOR DOMAIN"/>
    <property type="match status" value="1"/>
</dbReference>
<keyword evidence="4" id="KW-0238">DNA-binding</keyword>
<feature type="domain" description="HTH luxR-type" evidence="3">
    <location>
        <begin position="873"/>
        <end position="939"/>
    </location>
</feature>
<dbReference type="SUPFAM" id="SSF46894">
    <property type="entry name" value="C-terminal effector domain of the bipartite response regulators"/>
    <property type="match status" value="1"/>
</dbReference>
<dbReference type="PROSITE" id="PS00622">
    <property type="entry name" value="HTH_LUXR_1"/>
    <property type="match status" value="1"/>
</dbReference>